<keyword evidence="5" id="KW-0675">Receptor</keyword>
<dbReference type="GO" id="GO:0055085">
    <property type="term" value="P:transmembrane transport"/>
    <property type="evidence" value="ECO:0007669"/>
    <property type="project" value="InterPro"/>
</dbReference>
<sequence>MTKLTSILGAIALVGSVATAATAADVTLRYSYQNPPSHPLGQAAEKFAEAVKEKSNGEIEVALFPGGQLGGPKDLLQNLQMGVLDMTMAKPGVLGDMGAPKLNILSMPYIFTDSEHQGKVLFGPIGEELLGELDQINLAGVGFFVDSPRHFFFRDKPVEEVPDMAGLKMRSMTGKIFVDMMKSFDTSPTPMPFGELYLALQSGVVDGADQPLTGYYANKFHEVSKHVILDGHDASPTMILMSKMSWDKLTDSQKQAVREAHKIAADFFLENETKMNAEIIDTLTEKGITVVPVEDKTPWIAAVQPMYDEYADLFGDLVERIRAVE</sequence>
<dbReference type="RefSeq" id="WP_106208546.1">
    <property type="nucleotide sequence ID" value="NZ_PVTD01000024.1"/>
</dbReference>
<proteinExistence type="predicted"/>
<dbReference type="InterPro" id="IPR038404">
    <property type="entry name" value="TRAP_DctP_sf"/>
</dbReference>
<keyword evidence="6" id="KW-1185">Reference proteome</keyword>
<reference evidence="5 6" key="1">
    <citation type="submission" date="2018-03" db="EMBL/GenBank/DDBJ databases">
        <title>Genomic Encyclopedia of Archaeal and Bacterial Type Strains, Phase II (KMG-II): from individual species to whole genera.</title>
        <authorList>
            <person name="Goeker M."/>
        </authorList>
    </citation>
    <scope>NUCLEOTIDE SEQUENCE [LARGE SCALE GENOMIC DNA]</scope>
    <source>
        <strain evidence="5 6">DSM 29328</strain>
    </source>
</reference>
<evidence type="ECO:0000313" key="5">
    <source>
        <dbReference type="EMBL" id="PRY19341.1"/>
    </source>
</evidence>
<dbReference type="InterPro" id="IPR004682">
    <property type="entry name" value="TRAP_DctP"/>
</dbReference>
<evidence type="ECO:0000256" key="4">
    <source>
        <dbReference type="SAM" id="SignalP"/>
    </source>
</evidence>
<protein>
    <submittedName>
        <fullName evidence="5">Tripartite ATP-independent transporter DctP family solute receptor</fullName>
    </submittedName>
</protein>
<feature type="chain" id="PRO_5015733878" evidence="4">
    <location>
        <begin position="24"/>
        <end position="325"/>
    </location>
</feature>
<comment type="caution">
    <text evidence="5">The sequence shown here is derived from an EMBL/GenBank/DDBJ whole genome shotgun (WGS) entry which is preliminary data.</text>
</comment>
<dbReference type="GO" id="GO:0030288">
    <property type="term" value="C:outer membrane-bounded periplasmic space"/>
    <property type="evidence" value="ECO:0007669"/>
    <property type="project" value="InterPro"/>
</dbReference>
<evidence type="ECO:0000256" key="2">
    <source>
        <dbReference type="ARBA" id="ARBA00022729"/>
    </source>
</evidence>
<accession>A0A2T0RDX3</accession>
<dbReference type="GO" id="GO:0030246">
    <property type="term" value="F:carbohydrate binding"/>
    <property type="evidence" value="ECO:0007669"/>
    <property type="project" value="TreeGrafter"/>
</dbReference>
<keyword evidence="3" id="KW-0574">Periplasm</keyword>
<evidence type="ECO:0000313" key="6">
    <source>
        <dbReference type="Proteomes" id="UP000239480"/>
    </source>
</evidence>
<feature type="signal peptide" evidence="4">
    <location>
        <begin position="1"/>
        <end position="23"/>
    </location>
</feature>
<dbReference type="OrthoDB" id="8673861at2"/>
<dbReference type="NCBIfam" id="NF037995">
    <property type="entry name" value="TRAP_S1"/>
    <property type="match status" value="1"/>
</dbReference>
<dbReference type="Pfam" id="PF03480">
    <property type="entry name" value="DctP"/>
    <property type="match status" value="1"/>
</dbReference>
<dbReference type="PIRSF" id="PIRSF006470">
    <property type="entry name" value="DctB"/>
    <property type="match status" value="1"/>
</dbReference>
<dbReference type="CDD" id="cd13603">
    <property type="entry name" value="PBP2_TRAP_Siap_TeaA_like"/>
    <property type="match status" value="1"/>
</dbReference>
<dbReference type="EMBL" id="PVTD01000024">
    <property type="protein sequence ID" value="PRY19341.1"/>
    <property type="molecule type" value="Genomic_DNA"/>
</dbReference>
<dbReference type="AlphaFoldDB" id="A0A2T0RDX3"/>
<dbReference type="PANTHER" id="PTHR33376">
    <property type="match status" value="1"/>
</dbReference>
<keyword evidence="2 4" id="KW-0732">Signal</keyword>
<comment type="subcellular location">
    <subcellularLocation>
        <location evidence="1">Periplasm</location>
    </subcellularLocation>
</comment>
<dbReference type="NCBIfam" id="TIGR00787">
    <property type="entry name" value="dctP"/>
    <property type="match status" value="1"/>
</dbReference>
<evidence type="ECO:0000256" key="1">
    <source>
        <dbReference type="ARBA" id="ARBA00004418"/>
    </source>
</evidence>
<dbReference type="Proteomes" id="UP000239480">
    <property type="component" value="Unassembled WGS sequence"/>
</dbReference>
<name>A0A2T0RDX3_9RHOB</name>
<organism evidence="5 6">
    <name type="scientific">Aliiruegeria haliotis</name>
    <dbReference type="NCBI Taxonomy" id="1280846"/>
    <lineage>
        <taxon>Bacteria</taxon>
        <taxon>Pseudomonadati</taxon>
        <taxon>Pseudomonadota</taxon>
        <taxon>Alphaproteobacteria</taxon>
        <taxon>Rhodobacterales</taxon>
        <taxon>Roseobacteraceae</taxon>
        <taxon>Aliiruegeria</taxon>
    </lineage>
</organism>
<gene>
    <name evidence="5" type="ORF">CLV78_1248</name>
</gene>
<dbReference type="Gene3D" id="3.40.190.170">
    <property type="entry name" value="Bacterial extracellular solute-binding protein, family 7"/>
    <property type="match status" value="1"/>
</dbReference>
<evidence type="ECO:0000256" key="3">
    <source>
        <dbReference type="ARBA" id="ARBA00022764"/>
    </source>
</evidence>
<dbReference type="PANTHER" id="PTHR33376:SF2">
    <property type="entry name" value="DICARBOXYLATE-BINDING PERIPLASMIC PROTEIN"/>
    <property type="match status" value="1"/>
</dbReference>
<dbReference type="InterPro" id="IPR018389">
    <property type="entry name" value="DctP_fam"/>
</dbReference>